<dbReference type="InterPro" id="IPR011333">
    <property type="entry name" value="SKP1/BTB/POZ_sf"/>
</dbReference>
<dbReference type="OrthoDB" id="2414723at2759"/>
<protein>
    <recommendedName>
        <fullName evidence="1">Potassium channel tetramerisation-type BTB domain-containing protein</fullName>
    </recommendedName>
</protein>
<reference evidence="2" key="1">
    <citation type="journal article" date="2020" name="Stud. Mycol.">
        <title>101 Dothideomycetes genomes: a test case for predicting lifestyles and emergence of pathogens.</title>
        <authorList>
            <person name="Haridas S."/>
            <person name="Albert R."/>
            <person name="Binder M."/>
            <person name="Bloem J."/>
            <person name="Labutti K."/>
            <person name="Salamov A."/>
            <person name="Andreopoulos B."/>
            <person name="Baker S."/>
            <person name="Barry K."/>
            <person name="Bills G."/>
            <person name="Bluhm B."/>
            <person name="Cannon C."/>
            <person name="Castanera R."/>
            <person name="Culley D."/>
            <person name="Daum C."/>
            <person name="Ezra D."/>
            <person name="Gonzalez J."/>
            <person name="Henrissat B."/>
            <person name="Kuo A."/>
            <person name="Liang C."/>
            <person name="Lipzen A."/>
            <person name="Lutzoni F."/>
            <person name="Magnuson J."/>
            <person name="Mondo S."/>
            <person name="Nolan M."/>
            <person name="Ohm R."/>
            <person name="Pangilinan J."/>
            <person name="Park H.-J."/>
            <person name="Ramirez L."/>
            <person name="Alfaro M."/>
            <person name="Sun H."/>
            <person name="Tritt A."/>
            <person name="Yoshinaga Y."/>
            <person name="Zwiers L.-H."/>
            <person name="Turgeon B."/>
            <person name="Goodwin S."/>
            <person name="Spatafora J."/>
            <person name="Crous P."/>
            <person name="Grigoriev I."/>
        </authorList>
    </citation>
    <scope>NUCLEOTIDE SEQUENCE</scope>
    <source>
        <strain evidence="2">CBS 473.64</strain>
    </source>
</reference>
<evidence type="ECO:0000313" key="3">
    <source>
        <dbReference type="Proteomes" id="UP000799753"/>
    </source>
</evidence>
<gene>
    <name evidence="2" type="ORF">P280DRAFT_116575</name>
</gene>
<sequence>MEVDPPQPAATGLPSDLVTLNISSTSPQHTIVTARSTLRTSPYFNNLLSRWEDGTETLPNGAIFIDAEPEIFKHVLDYMRRPTVFPLFWTREKGFDHVLYAKVMAEADFFMLEDLRDWIRGREYMKAVSVEYVTRTKRVLEFFPPNMRGVEVHDRRVLEQYEDGELVHCFETNVTVDHLVMKVLVYVYRIVKVNMSVCYKS</sequence>
<evidence type="ECO:0000313" key="2">
    <source>
        <dbReference type="EMBL" id="KAF2645295.1"/>
    </source>
</evidence>
<keyword evidence="3" id="KW-1185">Reference proteome</keyword>
<organism evidence="2 3">
    <name type="scientific">Massarina eburnea CBS 473.64</name>
    <dbReference type="NCBI Taxonomy" id="1395130"/>
    <lineage>
        <taxon>Eukaryota</taxon>
        <taxon>Fungi</taxon>
        <taxon>Dikarya</taxon>
        <taxon>Ascomycota</taxon>
        <taxon>Pezizomycotina</taxon>
        <taxon>Dothideomycetes</taxon>
        <taxon>Pleosporomycetidae</taxon>
        <taxon>Pleosporales</taxon>
        <taxon>Massarineae</taxon>
        <taxon>Massarinaceae</taxon>
        <taxon>Massarina</taxon>
    </lineage>
</organism>
<dbReference type="EMBL" id="MU006777">
    <property type="protein sequence ID" value="KAF2645295.1"/>
    <property type="molecule type" value="Genomic_DNA"/>
</dbReference>
<name>A0A6A6SBV5_9PLEO</name>
<dbReference type="Proteomes" id="UP000799753">
    <property type="component" value="Unassembled WGS sequence"/>
</dbReference>
<accession>A0A6A6SBV5</accession>
<dbReference type="Pfam" id="PF02214">
    <property type="entry name" value="BTB_2"/>
    <property type="match status" value="1"/>
</dbReference>
<dbReference type="Gene3D" id="3.30.710.10">
    <property type="entry name" value="Potassium Channel Kv1.1, Chain A"/>
    <property type="match status" value="1"/>
</dbReference>
<feature type="domain" description="Potassium channel tetramerisation-type BTB" evidence="1">
    <location>
        <begin position="32"/>
        <end position="114"/>
    </location>
</feature>
<dbReference type="SUPFAM" id="SSF54695">
    <property type="entry name" value="POZ domain"/>
    <property type="match status" value="1"/>
</dbReference>
<dbReference type="InterPro" id="IPR003131">
    <property type="entry name" value="T1-type_BTB"/>
</dbReference>
<dbReference type="AlphaFoldDB" id="A0A6A6SBV5"/>
<evidence type="ECO:0000259" key="1">
    <source>
        <dbReference type="Pfam" id="PF02214"/>
    </source>
</evidence>
<proteinExistence type="predicted"/>
<dbReference type="GO" id="GO:0051260">
    <property type="term" value="P:protein homooligomerization"/>
    <property type="evidence" value="ECO:0007669"/>
    <property type="project" value="InterPro"/>
</dbReference>